<dbReference type="Proteomes" id="UP000183832">
    <property type="component" value="Unassembled WGS sequence"/>
</dbReference>
<reference evidence="2 3" key="1">
    <citation type="submission" date="2015-04" db="EMBL/GenBank/DDBJ databases">
        <authorList>
            <person name="Syromyatnikov M.Y."/>
            <person name="Popov V.N."/>
        </authorList>
    </citation>
    <scope>NUCLEOTIDE SEQUENCE [LARGE SCALE GENOMIC DNA]</scope>
</reference>
<keyword evidence="3" id="KW-1185">Reference proteome</keyword>
<organism evidence="2 3">
    <name type="scientific">Clunio marinus</name>
    <dbReference type="NCBI Taxonomy" id="568069"/>
    <lineage>
        <taxon>Eukaryota</taxon>
        <taxon>Metazoa</taxon>
        <taxon>Ecdysozoa</taxon>
        <taxon>Arthropoda</taxon>
        <taxon>Hexapoda</taxon>
        <taxon>Insecta</taxon>
        <taxon>Pterygota</taxon>
        <taxon>Neoptera</taxon>
        <taxon>Endopterygota</taxon>
        <taxon>Diptera</taxon>
        <taxon>Nematocera</taxon>
        <taxon>Chironomoidea</taxon>
        <taxon>Chironomidae</taxon>
        <taxon>Clunio</taxon>
    </lineage>
</organism>
<dbReference type="AlphaFoldDB" id="A0A1J1HZV7"/>
<keyword evidence="1" id="KW-0812">Transmembrane</keyword>
<accession>A0A1J1HZV7</accession>
<evidence type="ECO:0000256" key="1">
    <source>
        <dbReference type="SAM" id="Phobius"/>
    </source>
</evidence>
<evidence type="ECO:0000313" key="3">
    <source>
        <dbReference type="Proteomes" id="UP000183832"/>
    </source>
</evidence>
<name>A0A1J1HZV7_9DIPT</name>
<proteinExistence type="predicted"/>
<feature type="transmembrane region" description="Helical" evidence="1">
    <location>
        <begin position="32"/>
        <end position="52"/>
    </location>
</feature>
<gene>
    <name evidence="2" type="ORF">CLUMA_CG007090</name>
</gene>
<dbReference type="EMBL" id="CVRI01000037">
    <property type="protein sequence ID" value="CRK93557.1"/>
    <property type="molecule type" value="Genomic_DNA"/>
</dbReference>
<evidence type="ECO:0000313" key="2">
    <source>
        <dbReference type="EMBL" id="CRK93557.1"/>
    </source>
</evidence>
<keyword evidence="1" id="KW-0472">Membrane</keyword>
<keyword evidence="1" id="KW-1133">Transmembrane helix</keyword>
<protein>
    <submittedName>
        <fullName evidence="2">CLUMA_CG007090, isoform A</fullName>
    </submittedName>
</protein>
<dbReference type="OrthoDB" id="10652460at2759"/>
<feature type="non-terminal residue" evidence="2">
    <location>
        <position position="206"/>
    </location>
</feature>
<sequence length="206" mass="24117">MYEKNKRKLMMEQQQNLENEIYQRRKRCWLSYGRACLTIGILGLLTVCLYAVTQTVSGAHEEHNLKLLEIFVNDDHQVHKSGSIEDQISKSESNDKTWNHKIVERSVGMSQDKNNVNENFVEIPKNFDKKEENVQSLNNVDSDINPKVDKEHLKLIRRQQNSNQLLRHRHSDGDIYYFKGYKCVPIRKSSKSSERLGPEGLTDRRT</sequence>